<feature type="region of interest" description="Disordered" evidence="1">
    <location>
        <begin position="299"/>
        <end position="321"/>
    </location>
</feature>
<gene>
    <name evidence="2" type="ORF">Dthio_PD1424</name>
</gene>
<evidence type="ECO:0000256" key="1">
    <source>
        <dbReference type="SAM" id="MobiDB-lite"/>
    </source>
</evidence>
<keyword evidence="3" id="KW-1185">Reference proteome</keyword>
<sequence length="321" mass="36065">MTAYDGSKPWKISRATSDRSNFIPEPCVSLYGGIQPAIAKDLFNNKDIDSGFLGRFMFIQAIQRVPATFSEEEESMATQETLKKLVNGLDSFSFHETTQYIQVSAEAKQTFISWHDKLAYEAWFAENDGEGSLLNKIRAQGLRVCLILHCIDAVMNEQDEMMKISNDTMVKALKLMDWIRTHTQATWKMLMDKAATPSGQDVRVAQAIFALEGEITNSWLPTGRITELVNDGLDHRYHLTAEQVGRACKGLQLENKAKSHARGFIITPEDIKRLSSFVPEKEPSYLSYVSEPSIDGAYEYDTSESAPSYPSCHEDDEGVPI</sequence>
<dbReference type="OrthoDB" id="110640at2"/>
<evidence type="ECO:0000313" key="2">
    <source>
        <dbReference type="EMBL" id="EFI34084.1"/>
    </source>
</evidence>
<dbReference type="InterPro" id="IPR025048">
    <property type="entry name" value="DUF3987"/>
</dbReference>
<organism evidence="2 3">
    <name type="scientific">Desulfonatronospira thiodismutans ASO3-1</name>
    <dbReference type="NCBI Taxonomy" id="555779"/>
    <lineage>
        <taxon>Bacteria</taxon>
        <taxon>Pseudomonadati</taxon>
        <taxon>Thermodesulfobacteriota</taxon>
        <taxon>Desulfovibrionia</taxon>
        <taxon>Desulfovibrionales</taxon>
        <taxon>Desulfonatronovibrionaceae</taxon>
        <taxon>Desulfonatronospira</taxon>
    </lineage>
</organism>
<comment type="caution">
    <text evidence="2">The sequence shown here is derived from an EMBL/GenBank/DDBJ whole genome shotgun (WGS) entry which is preliminary data.</text>
</comment>
<dbReference type="RefSeq" id="WP_008871433.1">
    <property type="nucleotide sequence ID" value="NZ_ACJN02000003.1"/>
</dbReference>
<reference evidence="2" key="1">
    <citation type="submission" date="2010-05" db="EMBL/GenBank/DDBJ databases">
        <title>The draft genome of Desulfonatronospira thiodismutans ASO3-1.</title>
        <authorList>
            <consortium name="US DOE Joint Genome Institute (JGI-PGF)"/>
            <person name="Lucas S."/>
            <person name="Copeland A."/>
            <person name="Lapidus A."/>
            <person name="Cheng J.-F."/>
            <person name="Bruce D."/>
            <person name="Goodwin L."/>
            <person name="Pitluck S."/>
            <person name="Chertkov O."/>
            <person name="Brettin T."/>
            <person name="Detter J.C."/>
            <person name="Han C."/>
            <person name="Land M.L."/>
            <person name="Hauser L."/>
            <person name="Kyrpides N."/>
            <person name="Mikhailova N."/>
            <person name="Muyzer G."/>
            <person name="Woyke T."/>
        </authorList>
    </citation>
    <scope>NUCLEOTIDE SEQUENCE [LARGE SCALE GENOMIC DNA]</scope>
    <source>
        <strain evidence="2">ASO3-1</strain>
    </source>
</reference>
<dbReference type="eggNOG" id="COG0714">
    <property type="taxonomic scope" value="Bacteria"/>
</dbReference>
<name>D6STR8_9BACT</name>
<proteinExistence type="predicted"/>
<dbReference type="EMBL" id="ACJN02000003">
    <property type="protein sequence ID" value="EFI34084.1"/>
    <property type="molecule type" value="Genomic_DNA"/>
</dbReference>
<dbReference type="Proteomes" id="UP000005496">
    <property type="component" value="Unassembled WGS sequence"/>
</dbReference>
<dbReference type="Pfam" id="PF13148">
    <property type="entry name" value="DUF3987"/>
    <property type="match status" value="1"/>
</dbReference>
<evidence type="ECO:0000313" key="3">
    <source>
        <dbReference type="Proteomes" id="UP000005496"/>
    </source>
</evidence>
<accession>D6STR8</accession>
<protein>
    <submittedName>
        <fullName evidence="2">Uncharacterized protein</fullName>
    </submittedName>
</protein>
<dbReference type="AlphaFoldDB" id="D6STR8"/>